<evidence type="ECO:0000256" key="4">
    <source>
        <dbReference type="NCBIfam" id="TIGR00168"/>
    </source>
</evidence>
<dbReference type="GO" id="GO:0005829">
    <property type="term" value="C:cytosol"/>
    <property type="evidence" value="ECO:0007669"/>
    <property type="project" value="TreeGrafter"/>
</dbReference>
<comment type="caution">
    <text evidence="8">The sequence shown here is derived from an EMBL/GenBank/DDBJ whole genome shotgun (WGS) entry which is preliminary data.</text>
</comment>
<reference evidence="8 9" key="1">
    <citation type="submission" date="2017-06" db="EMBL/GenBank/DDBJ databases">
        <title>Novel microbial phyla capable of carbon fixation and sulfur reduction in deep-sea sediments.</title>
        <authorList>
            <person name="Huang J."/>
            <person name="Baker B."/>
            <person name="Wang Y."/>
        </authorList>
    </citation>
    <scope>NUCLEOTIDE SEQUENCE [LARGE SCALE GENOMIC DNA]</scope>
    <source>
        <strain evidence="8">B3_TA06</strain>
    </source>
</reference>
<dbReference type="Gene3D" id="3.10.20.80">
    <property type="entry name" value="Translation initiation factor 3 (IF-3), N-terminal domain"/>
    <property type="match status" value="1"/>
</dbReference>
<keyword evidence="3" id="KW-0648">Protein biosynthesis</keyword>
<dbReference type="Pfam" id="PF05198">
    <property type="entry name" value="IF3_N"/>
    <property type="match status" value="1"/>
</dbReference>
<comment type="similarity">
    <text evidence="1">Belongs to the IF-3 family.</text>
</comment>
<sequence>MNHEIRADYVRVIGIDKKMIGILPIREAMRMASAQGYDLVEMVSNADPPVCRILDYGRFLYEEKAKQQEAKKHQHTVSVRQMRLTLKISEHDFGTKIRKMSEFLEAKDRVKVTVRLRGREVVHKDRGLEMIERIQERLSDIAMLEGKPFLEGTTRLSWQAMFVPIKGSKRDVKQKKPEGKKSGSEKRLTAVSEEGKS</sequence>
<dbReference type="SUPFAM" id="SSF55200">
    <property type="entry name" value="Translation initiation factor IF3, C-terminal domain"/>
    <property type="match status" value="1"/>
</dbReference>
<dbReference type="Proteomes" id="UP000317778">
    <property type="component" value="Unassembled WGS sequence"/>
</dbReference>
<dbReference type="GO" id="GO:0016020">
    <property type="term" value="C:membrane"/>
    <property type="evidence" value="ECO:0007669"/>
    <property type="project" value="TreeGrafter"/>
</dbReference>
<accession>A0A532VAP6</accession>
<dbReference type="AlphaFoldDB" id="A0A532VAP6"/>
<dbReference type="PANTHER" id="PTHR10938">
    <property type="entry name" value="TRANSLATION INITIATION FACTOR IF-3"/>
    <property type="match status" value="1"/>
</dbReference>
<dbReference type="InterPro" id="IPR036787">
    <property type="entry name" value="T_IF-3_N_sf"/>
</dbReference>
<dbReference type="GO" id="GO:0003743">
    <property type="term" value="F:translation initiation factor activity"/>
    <property type="evidence" value="ECO:0007669"/>
    <property type="project" value="UniProtKB-UniRule"/>
</dbReference>
<evidence type="ECO:0000256" key="5">
    <source>
        <dbReference type="SAM" id="MobiDB-lite"/>
    </source>
</evidence>
<dbReference type="GO" id="GO:0043022">
    <property type="term" value="F:ribosome binding"/>
    <property type="evidence" value="ECO:0007669"/>
    <property type="project" value="TreeGrafter"/>
</dbReference>
<evidence type="ECO:0000256" key="2">
    <source>
        <dbReference type="ARBA" id="ARBA00022540"/>
    </source>
</evidence>
<evidence type="ECO:0000256" key="1">
    <source>
        <dbReference type="ARBA" id="ARBA00005439"/>
    </source>
</evidence>
<protein>
    <recommendedName>
        <fullName evidence="4">Translation initiation factor IF-3</fullName>
    </recommendedName>
</protein>
<feature type="region of interest" description="Disordered" evidence="5">
    <location>
        <begin position="167"/>
        <end position="197"/>
    </location>
</feature>
<dbReference type="GO" id="GO:0032790">
    <property type="term" value="P:ribosome disassembly"/>
    <property type="evidence" value="ECO:0007669"/>
    <property type="project" value="TreeGrafter"/>
</dbReference>
<keyword evidence="2 8" id="KW-0396">Initiation factor</keyword>
<evidence type="ECO:0000259" key="7">
    <source>
        <dbReference type="Pfam" id="PF05198"/>
    </source>
</evidence>
<name>A0A532VAP6_UNCT6</name>
<dbReference type="InterPro" id="IPR001288">
    <property type="entry name" value="Translation_initiation_fac_3"/>
</dbReference>
<dbReference type="PANTHER" id="PTHR10938:SF0">
    <property type="entry name" value="TRANSLATION INITIATION FACTOR IF-3, MITOCHONDRIAL"/>
    <property type="match status" value="1"/>
</dbReference>
<feature type="domain" description="Translation initiation factor 3 C-terminal" evidence="6">
    <location>
        <begin position="77"/>
        <end position="153"/>
    </location>
</feature>
<evidence type="ECO:0000313" key="8">
    <source>
        <dbReference type="EMBL" id="TKJ44212.1"/>
    </source>
</evidence>
<dbReference type="InterPro" id="IPR019815">
    <property type="entry name" value="Translation_initiation_fac_3_C"/>
</dbReference>
<feature type="domain" description="Translation initiation factor 3 N-terminal" evidence="7">
    <location>
        <begin position="1"/>
        <end position="70"/>
    </location>
</feature>
<dbReference type="Pfam" id="PF00707">
    <property type="entry name" value="IF3_C"/>
    <property type="match status" value="1"/>
</dbReference>
<dbReference type="InterPro" id="IPR019814">
    <property type="entry name" value="Translation_initiation_fac_3_N"/>
</dbReference>
<dbReference type="InterPro" id="IPR036788">
    <property type="entry name" value="T_IF-3_C_sf"/>
</dbReference>
<dbReference type="SUPFAM" id="SSF54364">
    <property type="entry name" value="Translation initiation factor IF3, N-terminal domain"/>
    <property type="match status" value="1"/>
</dbReference>
<proteinExistence type="inferred from homology"/>
<feature type="compositionally biased region" description="Basic and acidic residues" evidence="5">
    <location>
        <begin position="168"/>
        <end position="197"/>
    </location>
</feature>
<organism evidence="8 9">
    <name type="scientific">candidate division TA06 bacterium B3_TA06</name>
    <dbReference type="NCBI Taxonomy" id="2012487"/>
    <lineage>
        <taxon>Bacteria</taxon>
        <taxon>Bacteria division TA06</taxon>
    </lineage>
</organism>
<evidence type="ECO:0000256" key="3">
    <source>
        <dbReference type="ARBA" id="ARBA00022917"/>
    </source>
</evidence>
<evidence type="ECO:0000313" key="9">
    <source>
        <dbReference type="Proteomes" id="UP000317778"/>
    </source>
</evidence>
<dbReference type="NCBIfam" id="TIGR00168">
    <property type="entry name" value="infC"/>
    <property type="match status" value="1"/>
</dbReference>
<dbReference type="Gene3D" id="3.30.110.10">
    <property type="entry name" value="Translation initiation factor 3 (IF-3), C-terminal domain"/>
    <property type="match status" value="1"/>
</dbReference>
<gene>
    <name evidence="8" type="ORF">CEE36_00265</name>
</gene>
<dbReference type="EMBL" id="NJBO01000001">
    <property type="protein sequence ID" value="TKJ44212.1"/>
    <property type="molecule type" value="Genomic_DNA"/>
</dbReference>
<evidence type="ECO:0000259" key="6">
    <source>
        <dbReference type="Pfam" id="PF00707"/>
    </source>
</evidence>